<dbReference type="PRINTS" id="PR00344">
    <property type="entry name" value="BCTRLSENSOR"/>
</dbReference>
<dbReference type="InterPro" id="IPR004358">
    <property type="entry name" value="Sig_transdc_His_kin-like_C"/>
</dbReference>
<dbReference type="GO" id="GO:0000155">
    <property type="term" value="F:phosphorelay sensor kinase activity"/>
    <property type="evidence" value="ECO:0007669"/>
    <property type="project" value="InterPro"/>
</dbReference>
<dbReference type="SUPFAM" id="SSF55874">
    <property type="entry name" value="ATPase domain of HSP90 chaperone/DNA topoisomerase II/histidine kinase"/>
    <property type="match status" value="1"/>
</dbReference>
<dbReference type="SMART" id="SM00448">
    <property type="entry name" value="REC"/>
    <property type="match status" value="1"/>
</dbReference>
<dbReference type="Gene3D" id="3.30.450.20">
    <property type="entry name" value="PAS domain"/>
    <property type="match status" value="1"/>
</dbReference>
<dbReference type="InterPro" id="IPR003594">
    <property type="entry name" value="HATPase_dom"/>
</dbReference>
<dbReference type="EC" id="2.7.13.3" evidence="2"/>
<evidence type="ECO:0000256" key="1">
    <source>
        <dbReference type="ARBA" id="ARBA00000085"/>
    </source>
</evidence>
<evidence type="ECO:0000256" key="2">
    <source>
        <dbReference type="ARBA" id="ARBA00012438"/>
    </source>
</evidence>
<proteinExistence type="predicted"/>
<dbReference type="Gene3D" id="3.30.450.40">
    <property type="match status" value="1"/>
</dbReference>
<dbReference type="Pfam" id="PF02518">
    <property type="entry name" value="HATPase_c"/>
    <property type="match status" value="1"/>
</dbReference>
<dbReference type="InterPro" id="IPR003661">
    <property type="entry name" value="HisK_dim/P_dom"/>
</dbReference>
<evidence type="ECO:0000256" key="5">
    <source>
        <dbReference type="ARBA" id="ARBA00022741"/>
    </source>
</evidence>
<evidence type="ECO:0000256" key="7">
    <source>
        <dbReference type="ARBA" id="ARBA00022840"/>
    </source>
</evidence>
<keyword evidence="6 14" id="KW-0418">Kinase</keyword>
<evidence type="ECO:0000256" key="3">
    <source>
        <dbReference type="ARBA" id="ARBA00022553"/>
    </source>
</evidence>
<dbReference type="InterPro" id="IPR005467">
    <property type="entry name" value="His_kinase_dom"/>
</dbReference>
<dbReference type="InterPro" id="IPR001789">
    <property type="entry name" value="Sig_transdc_resp-reg_receiver"/>
</dbReference>
<keyword evidence="5" id="KW-0547">Nucleotide-binding</keyword>
<evidence type="ECO:0000259" key="12">
    <source>
        <dbReference type="PROSITE" id="PS50109"/>
    </source>
</evidence>
<dbReference type="FunFam" id="1.10.287.130:FF:000002">
    <property type="entry name" value="Two-component osmosensing histidine kinase"/>
    <property type="match status" value="1"/>
</dbReference>
<dbReference type="FunFam" id="3.30.565.10:FF:000010">
    <property type="entry name" value="Sensor histidine kinase RcsC"/>
    <property type="match status" value="1"/>
</dbReference>
<dbReference type="InterPro" id="IPR036097">
    <property type="entry name" value="HisK_dim/P_sf"/>
</dbReference>
<dbReference type="PROSITE" id="PS50109">
    <property type="entry name" value="HIS_KIN"/>
    <property type="match status" value="1"/>
</dbReference>
<name>A0A212IY18_9DELT</name>
<dbReference type="InterPro" id="IPR036890">
    <property type="entry name" value="HATPase_C_sf"/>
</dbReference>
<evidence type="ECO:0000256" key="6">
    <source>
        <dbReference type="ARBA" id="ARBA00022777"/>
    </source>
</evidence>
<reference evidence="14" key="1">
    <citation type="submission" date="2016-04" db="EMBL/GenBank/DDBJ databases">
        <authorList>
            <person name="Evans L.H."/>
            <person name="Alamgir A."/>
            <person name="Owens N."/>
            <person name="Weber N.D."/>
            <person name="Virtaneva K."/>
            <person name="Barbian K."/>
            <person name="Babar A."/>
            <person name="Rosenke K."/>
        </authorList>
    </citation>
    <scope>NUCLEOTIDE SEQUENCE</scope>
    <source>
        <strain evidence="14">86</strain>
    </source>
</reference>
<evidence type="ECO:0000313" key="14">
    <source>
        <dbReference type="EMBL" id="SBV92119.1"/>
    </source>
</evidence>
<accession>A0A212IY18</accession>
<dbReference type="PANTHER" id="PTHR45339:SF1">
    <property type="entry name" value="HYBRID SIGNAL TRANSDUCTION HISTIDINE KINASE J"/>
    <property type="match status" value="1"/>
</dbReference>
<comment type="subunit">
    <text evidence="9">At low DSF concentrations, interacts with RpfF.</text>
</comment>
<keyword evidence="8" id="KW-0902">Two-component regulatory system</keyword>
<dbReference type="SUPFAM" id="SSF52172">
    <property type="entry name" value="CheY-like"/>
    <property type="match status" value="1"/>
</dbReference>
<evidence type="ECO:0000256" key="8">
    <source>
        <dbReference type="ARBA" id="ARBA00023012"/>
    </source>
</evidence>
<dbReference type="SUPFAM" id="SSF55781">
    <property type="entry name" value="GAF domain-like"/>
    <property type="match status" value="1"/>
</dbReference>
<dbReference type="CDD" id="cd00082">
    <property type="entry name" value="HisKA"/>
    <property type="match status" value="1"/>
</dbReference>
<dbReference type="Gene3D" id="3.40.50.2300">
    <property type="match status" value="1"/>
</dbReference>
<dbReference type="SUPFAM" id="SSF47384">
    <property type="entry name" value="Homodimeric domain of signal transducing histidine kinase"/>
    <property type="match status" value="1"/>
</dbReference>
<gene>
    <name evidence="14" type="ORF">KL86DPRO_10307</name>
</gene>
<dbReference type="InterPro" id="IPR035965">
    <property type="entry name" value="PAS-like_dom_sf"/>
</dbReference>
<organism evidence="14">
    <name type="scientific">uncultured delta proteobacterium</name>
    <dbReference type="NCBI Taxonomy" id="34034"/>
    <lineage>
        <taxon>Bacteria</taxon>
        <taxon>Deltaproteobacteria</taxon>
        <taxon>environmental samples</taxon>
    </lineage>
</organism>
<keyword evidence="4 14" id="KW-0808">Transferase</keyword>
<evidence type="ECO:0000256" key="4">
    <source>
        <dbReference type="ARBA" id="ARBA00022679"/>
    </source>
</evidence>
<comment type="catalytic activity">
    <reaction evidence="1">
        <text>ATP + protein L-histidine = ADP + protein N-phospho-L-histidine.</text>
        <dbReference type="EC" id="2.7.13.3"/>
    </reaction>
</comment>
<evidence type="ECO:0000256" key="9">
    <source>
        <dbReference type="ARBA" id="ARBA00064003"/>
    </source>
</evidence>
<dbReference type="InterPro" id="IPR011006">
    <property type="entry name" value="CheY-like_superfamily"/>
</dbReference>
<dbReference type="CDD" id="cd17546">
    <property type="entry name" value="REC_hyHK_CKI1_RcsC-like"/>
    <property type="match status" value="1"/>
</dbReference>
<dbReference type="Gene3D" id="3.30.565.10">
    <property type="entry name" value="Histidine kinase-like ATPase, C-terminal domain"/>
    <property type="match status" value="1"/>
</dbReference>
<protein>
    <recommendedName>
        <fullName evidence="10">Sensory/regulatory protein RpfC</fullName>
        <ecNumber evidence="2">2.7.13.3</ecNumber>
    </recommendedName>
</protein>
<feature type="domain" description="Histidine kinase" evidence="12">
    <location>
        <begin position="370"/>
        <end position="592"/>
    </location>
</feature>
<feature type="domain" description="Response regulatory" evidence="13">
    <location>
        <begin position="617"/>
        <end position="733"/>
    </location>
</feature>
<dbReference type="InterPro" id="IPR003018">
    <property type="entry name" value="GAF"/>
</dbReference>
<dbReference type="SMART" id="SM00388">
    <property type="entry name" value="HisKA"/>
    <property type="match status" value="1"/>
</dbReference>
<dbReference type="InterPro" id="IPR029016">
    <property type="entry name" value="GAF-like_dom_sf"/>
</dbReference>
<evidence type="ECO:0000259" key="13">
    <source>
        <dbReference type="PROSITE" id="PS50110"/>
    </source>
</evidence>
<dbReference type="PANTHER" id="PTHR45339">
    <property type="entry name" value="HYBRID SIGNAL TRANSDUCTION HISTIDINE KINASE J"/>
    <property type="match status" value="1"/>
</dbReference>
<dbReference type="AlphaFoldDB" id="A0A212IY18"/>
<dbReference type="EMBL" id="FLUQ01000001">
    <property type="protein sequence ID" value="SBV92119.1"/>
    <property type="molecule type" value="Genomic_DNA"/>
</dbReference>
<keyword evidence="7" id="KW-0067">ATP-binding</keyword>
<dbReference type="Pfam" id="PF00512">
    <property type="entry name" value="HisKA"/>
    <property type="match status" value="1"/>
</dbReference>
<feature type="modified residue" description="4-aspartylphosphate" evidence="11">
    <location>
        <position position="666"/>
    </location>
</feature>
<dbReference type="Pfam" id="PF00072">
    <property type="entry name" value="Response_reg"/>
    <property type="match status" value="1"/>
</dbReference>
<dbReference type="SUPFAM" id="SSF55785">
    <property type="entry name" value="PYP-like sensor domain (PAS domain)"/>
    <property type="match status" value="1"/>
</dbReference>
<dbReference type="Pfam" id="PF01590">
    <property type="entry name" value="GAF"/>
    <property type="match status" value="1"/>
</dbReference>
<dbReference type="Gene3D" id="1.10.287.130">
    <property type="match status" value="1"/>
</dbReference>
<dbReference type="CDD" id="cd16922">
    <property type="entry name" value="HATPase_EvgS-ArcB-TorS-like"/>
    <property type="match status" value="1"/>
</dbReference>
<keyword evidence="3 11" id="KW-0597">Phosphoprotein</keyword>
<dbReference type="GO" id="GO:0005524">
    <property type="term" value="F:ATP binding"/>
    <property type="evidence" value="ECO:0007669"/>
    <property type="project" value="UniProtKB-KW"/>
</dbReference>
<sequence>MKDETTVCPPSGELEELRREVAYLRRLSGQTIAKMLQLDAESISIRHELEQKRRGFKLMAELAGSLGKHVDHTSLFVAVSRRLNAALGMQRTAVLTPGPDGLFNPAVLQGYSPEEEAALAVCSLELPPEFLRPDLPVLITGVDGADRFASLRETLGLPFLIASPVFLQNVPVAVLITGRLLEQQPYMPPLGRSDVETVQTVASHLATLLAARLLVEDEQRTKIMLDAMPHCCNFWDENHNNIDCNEAAARLFELGSKVEYLERFNELSPEYQPCGRLSAELAAERIHEAFTEGYCRFEWMHQKLNGEPVPAEITLVRVRWGKGFIVVGYTRDLREQRAMQTAVERTQRELLKARDVAEKSARAKSEFLANMSHEIRTPMNAVLGMTYLLGRTDLTEKQRGYLNQTEHSANLLLRVINDILDFSKLDAGKMHLETVEFSLRKLMRNVHDIVRAEADAKSLHLYSNIDDAAVDALIGDPSRLEQVLLNFTSNAIKFTPSRGKVSVRVRQQSLSPDRAELQFTVQDTGIGMTPEQVANLFLPFSQVDTSSTRRYGGTGLGLAVSRCLVELMGGAISCSSHEGEGSSFTFVLTLPLANKAKSADDGSGETGDDAGSLRGMRVLLAEDNEINQMIAQELLAAKGVVVGTVATGQEALNVLAEESFDLVLMDIQMPEMDGLTATMCIRTNPLHKDLPIIAMTAHAMSGDRETSLKSGMNDHLTKPIDPELLYAALRRWDMRSRA</sequence>
<evidence type="ECO:0000256" key="10">
    <source>
        <dbReference type="ARBA" id="ARBA00068150"/>
    </source>
</evidence>
<dbReference type="PROSITE" id="PS50110">
    <property type="entry name" value="RESPONSE_REGULATORY"/>
    <property type="match status" value="1"/>
</dbReference>
<dbReference type="SMART" id="SM00387">
    <property type="entry name" value="HATPase_c"/>
    <property type="match status" value="1"/>
</dbReference>
<evidence type="ECO:0000256" key="11">
    <source>
        <dbReference type="PROSITE-ProRule" id="PRU00169"/>
    </source>
</evidence>